<dbReference type="GeneID" id="80910235"/>
<feature type="coiled-coil region" evidence="1">
    <location>
        <begin position="91"/>
        <end position="118"/>
    </location>
</feature>
<dbReference type="Proteomes" id="UP001140513">
    <property type="component" value="Unassembled WGS sequence"/>
</dbReference>
<evidence type="ECO:0000256" key="1">
    <source>
        <dbReference type="SAM" id="Coils"/>
    </source>
</evidence>
<proteinExistence type="predicted"/>
<evidence type="ECO:0000313" key="2">
    <source>
        <dbReference type="EMBL" id="KAJ4351365.1"/>
    </source>
</evidence>
<protein>
    <submittedName>
        <fullName evidence="2">Uncharacterized protein</fullName>
    </submittedName>
</protein>
<dbReference type="AlphaFoldDB" id="A0A9W8XK28"/>
<reference evidence="2" key="1">
    <citation type="submission" date="2022-10" db="EMBL/GenBank/DDBJ databases">
        <title>Tapping the CABI collections for fungal endophytes: first genome assemblies for Collariella, Neodidymelliopsis, Ascochyta clinopodiicola, Didymella pomorum, Didymosphaeria variabile, Neocosmospora piperis and Neocucurbitaria cava.</title>
        <authorList>
            <person name="Hill R."/>
        </authorList>
    </citation>
    <scope>NUCLEOTIDE SEQUENCE</scope>
    <source>
        <strain evidence="2">IMI 356815</strain>
    </source>
</reference>
<keyword evidence="3" id="KW-1185">Reference proteome</keyword>
<organism evidence="2 3">
    <name type="scientific">Didymosphaeria variabile</name>
    <dbReference type="NCBI Taxonomy" id="1932322"/>
    <lineage>
        <taxon>Eukaryota</taxon>
        <taxon>Fungi</taxon>
        <taxon>Dikarya</taxon>
        <taxon>Ascomycota</taxon>
        <taxon>Pezizomycotina</taxon>
        <taxon>Dothideomycetes</taxon>
        <taxon>Pleosporomycetidae</taxon>
        <taxon>Pleosporales</taxon>
        <taxon>Massarineae</taxon>
        <taxon>Didymosphaeriaceae</taxon>
        <taxon>Didymosphaeria</taxon>
    </lineage>
</organism>
<dbReference type="EMBL" id="JAPEUX010000005">
    <property type="protein sequence ID" value="KAJ4351365.1"/>
    <property type="molecule type" value="Genomic_DNA"/>
</dbReference>
<name>A0A9W8XK28_9PLEO</name>
<dbReference type="RefSeq" id="XP_056069721.1">
    <property type="nucleotide sequence ID" value="XM_056215474.1"/>
</dbReference>
<keyword evidence="1" id="KW-0175">Coiled coil</keyword>
<comment type="caution">
    <text evidence="2">The sequence shown here is derived from an EMBL/GenBank/DDBJ whole genome shotgun (WGS) entry which is preliminary data.</text>
</comment>
<accession>A0A9W8XK28</accession>
<evidence type="ECO:0000313" key="3">
    <source>
        <dbReference type="Proteomes" id="UP001140513"/>
    </source>
</evidence>
<sequence length="139" mass="15355">MVTDRTEPSKINARATMANIRKEVAEKLKLLDSLFDSRISILEKKTAAHGAELDAHKALMAIVHRERVDEDSAVLVLGKVTPTHDIFGAQIEALKGEIAAASANAAVLQKEHEVLLEQGKQVEDWLVEQGIGWRRVTPR</sequence>
<gene>
    <name evidence="2" type="ORF">N0V89_006705</name>
</gene>